<dbReference type="InterPro" id="IPR011050">
    <property type="entry name" value="Pectin_lyase_fold/virulence"/>
</dbReference>
<dbReference type="Pfam" id="PF13229">
    <property type="entry name" value="Beta_helix"/>
    <property type="match status" value="1"/>
</dbReference>
<keyword evidence="1" id="KW-0732">Signal</keyword>
<comment type="caution">
    <text evidence="3">The sequence shown here is derived from an EMBL/GenBank/DDBJ whole genome shotgun (WGS) entry which is preliminary data.</text>
</comment>
<dbReference type="InterPro" id="IPR039448">
    <property type="entry name" value="Beta_helix"/>
</dbReference>
<dbReference type="Gene3D" id="2.160.20.10">
    <property type="entry name" value="Single-stranded right-handed beta-helix, Pectin lyase-like"/>
    <property type="match status" value="1"/>
</dbReference>
<evidence type="ECO:0000256" key="1">
    <source>
        <dbReference type="SAM" id="SignalP"/>
    </source>
</evidence>
<dbReference type="InterPro" id="IPR006626">
    <property type="entry name" value="PbH1"/>
</dbReference>
<dbReference type="Proteomes" id="UP000277094">
    <property type="component" value="Unassembled WGS sequence"/>
</dbReference>
<dbReference type="InterPro" id="IPR012334">
    <property type="entry name" value="Pectin_lyas_fold"/>
</dbReference>
<feature type="domain" description="Right handed beta helix" evidence="2">
    <location>
        <begin position="262"/>
        <end position="424"/>
    </location>
</feature>
<dbReference type="OrthoDB" id="5172916at2"/>
<dbReference type="SUPFAM" id="SSF51126">
    <property type="entry name" value="Pectin lyase-like"/>
    <property type="match status" value="1"/>
</dbReference>
<keyword evidence="4" id="KW-1185">Reference proteome</keyword>
<sequence length="775" mass="81310">MRRFFLALIVALTAVLAVPQLASAHVERPSYWPDPKPDCTISPCAGGKIPAIRSLASALTASAPGTTRVVCKPDSLTRLKASIANARQWGYRNRATVLSTLTAAQATQLLQVNTALFAMCSYSDIQPAVTASGNNDRVVVMPGLYTEPASRAAPTFDPACDKYETKSDGGDPGALSHEYQIHCPNDANLISVVGRDGGAGQAADPSPPLVDRHGIPNPGKCIRCNLQLEGSGVSDNDVVVEAGDAAAGNGGPSAVGHAKDVGIFVDRADGFVLRNLTVRHAREHDIYILETDGYVFDKFKTFYAGSYGVLTFVEDHGLIQNCEAAGNGDSGIYPGAGAPTLTHRDVSFYPTARYSQTVQYCDSHHNTGGFSGTDSHGTLIQYNNFFDNSLGFTTDVFTAAGHPGFPQEGNVIRNNNFYSNNFNAFAPGSDVAPFIGAPVGTGLWLAGGNDNVVQGNHFYDNWRRGLMLFAVPDATVCGPVLGDTKTPIPGCSVLGISTSFRNKFSGNVMGVAPGGVAKPNGTDFWWDSFPTNTGNCWWGNTAAAGKKVTTNGLLPNCANGTLPATSIGLGNVLAEAELVACLAGYQVSGYPNGNGTICSWSKTPAKPGSASAARMATSGEFVASDGTSQTSTYAQKQAFAELCASAETLSRTCAPFATILNNLGWVAATLQPQPADTTTAAVTTRKPLGLYTCEWWRKADDSAKAGMVQRIRNFAGGSVTGSGSNGVDKIIGYGNVLTNANATKLFNERCSTSYAGPFALYKLYGAAAAYSVAQR</sequence>
<evidence type="ECO:0000259" key="2">
    <source>
        <dbReference type="Pfam" id="PF13229"/>
    </source>
</evidence>
<organism evidence="3 4">
    <name type="scientific">Nocardioides marmorisolisilvae</name>
    <dbReference type="NCBI Taxonomy" id="1542737"/>
    <lineage>
        <taxon>Bacteria</taxon>
        <taxon>Bacillati</taxon>
        <taxon>Actinomycetota</taxon>
        <taxon>Actinomycetes</taxon>
        <taxon>Propionibacteriales</taxon>
        <taxon>Nocardioidaceae</taxon>
        <taxon>Nocardioides</taxon>
    </lineage>
</organism>
<proteinExistence type="predicted"/>
<name>A0A3N0DTE8_9ACTN</name>
<dbReference type="SMART" id="SM00710">
    <property type="entry name" value="PbH1"/>
    <property type="match status" value="5"/>
</dbReference>
<dbReference type="AlphaFoldDB" id="A0A3N0DTE8"/>
<evidence type="ECO:0000313" key="4">
    <source>
        <dbReference type="Proteomes" id="UP000277094"/>
    </source>
</evidence>
<dbReference type="EMBL" id="RJSG01000002">
    <property type="protein sequence ID" value="RNL78899.1"/>
    <property type="molecule type" value="Genomic_DNA"/>
</dbReference>
<feature type="signal peptide" evidence="1">
    <location>
        <begin position="1"/>
        <end position="24"/>
    </location>
</feature>
<evidence type="ECO:0000313" key="3">
    <source>
        <dbReference type="EMBL" id="RNL78899.1"/>
    </source>
</evidence>
<gene>
    <name evidence="3" type="ORF">EFL95_07530</name>
</gene>
<feature type="chain" id="PRO_5018228909" evidence="1">
    <location>
        <begin position="25"/>
        <end position="775"/>
    </location>
</feature>
<accession>A0A3N0DTE8</accession>
<reference evidence="3 4" key="1">
    <citation type="submission" date="2018-11" db="EMBL/GenBank/DDBJ databases">
        <authorList>
            <person name="Li F."/>
        </authorList>
    </citation>
    <scope>NUCLEOTIDE SEQUENCE [LARGE SCALE GENOMIC DNA]</scope>
    <source>
        <strain evidence="3 4">KIS18-7</strain>
    </source>
</reference>
<protein>
    <submittedName>
        <fullName evidence="3">Right-handed parallel beta-helix repeat-containing protein</fullName>
    </submittedName>
</protein>
<dbReference type="RefSeq" id="WP_123233401.1">
    <property type="nucleotide sequence ID" value="NZ_RJSG01000002.1"/>
</dbReference>